<organism evidence="1 2">
    <name type="scientific">Camellia lanceoleosa</name>
    <dbReference type="NCBI Taxonomy" id="1840588"/>
    <lineage>
        <taxon>Eukaryota</taxon>
        <taxon>Viridiplantae</taxon>
        <taxon>Streptophyta</taxon>
        <taxon>Embryophyta</taxon>
        <taxon>Tracheophyta</taxon>
        <taxon>Spermatophyta</taxon>
        <taxon>Magnoliopsida</taxon>
        <taxon>eudicotyledons</taxon>
        <taxon>Gunneridae</taxon>
        <taxon>Pentapetalae</taxon>
        <taxon>asterids</taxon>
        <taxon>Ericales</taxon>
        <taxon>Theaceae</taxon>
        <taxon>Camellia</taxon>
    </lineage>
</organism>
<evidence type="ECO:0000313" key="1">
    <source>
        <dbReference type="EMBL" id="KAI7992351.1"/>
    </source>
</evidence>
<sequence length="97" mass="11126">MMDTKAEEDNDEGFDDFTFVSFTNHALHFDQIHSRKSTVDYNDDDEWGDFVESPLRSELSSGLSTIQSLPNPFKTFRPIWVLPRSVKHTLTIGSESN</sequence>
<comment type="caution">
    <text evidence="1">The sequence shown here is derived from an EMBL/GenBank/DDBJ whole genome shotgun (WGS) entry which is preliminary data.</text>
</comment>
<reference evidence="1 2" key="1">
    <citation type="journal article" date="2022" name="Plant J.">
        <title>Chromosome-level genome of Camellia lanceoleosa provides a valuable resource for understanding genome evolution and self-incompatibility.</title>
        <authorList>
            <person name="Gong W."/>
            <person name="Xiao S."/>
            <person name="Wang L."/>
            <person name="Liao Z."/>
            <person name="Chang Y."/>
            <person name="Mo W."/>
            <person name="Hu G."/>
            <person name="Li W."/>
            <person name="Zhao G."/>
            <person name="Zhu H."/>
            <person name="Hu X."/>
            <person name="Ji K."/>
            <person name="Xiang X."/>
            <person name="Song Q."/>
            <person name="Yuan D."/>
            <person name="Jin S."/>
            <person name="Zhang L."/>
        </authorList>
    </citation>
    <scope>NUCLEOTIDE SEQUENCE [LARGE SCALE GENOMIC DNA]</scope>
    <source>
        <strain evidence="1">SQ_2022a</strain>
    </source>
</reference>
<accession>A0ACC0FUB2</accession>
<dbReference type="Proteomes" id="UP001060215">
    <property type="component" value="Chromosome 13"/>
</dbReference>
<evidence type="ECO:0000313" key="2">
    <source>
        <dbReference type="Proteomes" id="UP001060215"/>
    </source>
</evidence>
<protein>
    <submittedName>
        <fullName evidence="1">Uncharacterized protein</fullName>
    </submittedName>
</protein>
<gene>
    <name evidence="1" type="ORF">LOK49_LG12G01658</name>
</gene>
<proteinExistence type="predicted"/>
<keyword evidence="2" id="KW-1185">Reference proteome</keyword>
<dbReference type="EMBL" id="CM045770">
    <property type="protein sequence ID" value="KAI7992351.1"/>
    <property type="molecule type" value="Genomic_DNA"/>
</dbReference>
<name>A0ACC0FUB2_9ERIC</name>